<feature type="region of interest" description="Disordered" evidence="1">
    <location>
        <begin position="920"/>
        <end position="947"/>
    </location>
</feature>
<dbReference type="InterPro" id="IPR058933">
    <property type="entry name" value="YMC020W-like_ab_hydrolase"/>
</dbReference>
<feature type="region of interest" description="Disordered" evidence="1">
    <location>
        <begin position="1313"/>
        <end position="1336"/>
    </location>
</feature>
<reference evidence="3" key="1">
    <citation type="submission" date="2020-11" db="EMBL/GenBank/DDBJ databases">
        <authorList>
            <consortium name="DOE Joint Genome Institute"/>
            <person name="Ahrendt S."/>
            <person name="Riley R."/>
            <person name="Andreopoulos W."/>
            <person name="Labutti K."/>
            <person name="Pangilinan J."/>
            <person name="Ruiz-Duenas F.J."/>
            <person name="Barrasa J.M."/>
            <person name="Sanchez-Garcia M."/>
            <person name="Camarero S."/>
            <person name="Miyauchi S."/>
            <person name="Serrano A."/>
            <person name="Linde D."/>
            <person name="Babiker R."/>
            <person name="Drula E."/>
            <person name="Ayuso-Fernandez I."/>
            <person name="Pacheco R."/>
            <person name="Padilla G."/>
            <person name="Ferreira P."/>
            <person name="Barriuso J."/>
            <person name="Kellner H."/>
            <person name="Castanera R."/>
            <person name="Alfaro M."/>
            <person name="Ramirez L."/>
            <person name="Pisabarro A.G."/>
            <person name="Kuo A."/>
            <person name="Tritt A."/>
            <person name="Lipzen A."/>
            <person name="He G."/>
            <person name="Yan M."/>
            <person name="Ng V."/>
            <person name="Cullen D."/>
            <person name="Martin F."/>
            <person name="Rosso M.-N."/>
            <person name="Henrissat B."/>
            <person name="Hibbett D."/>
            <person name="Martinez A.T."/>
            <person name="Grigoriev I.V."/>
        </authorList>
    </citation>
    <scope>NUCLEOTIDE SEQUENCE</scope>
    <source>
        <strain evidence="3">CIRM-BRFM 674</strain>
    </source>
</reference>
<evidence type="ECO:0000313" key="4">
    <source>
        <dbReference type="Proteomes" id="UP000807469"/>
    </source>
</evidence>
<feature type="region of interest" description="Disordered" evidence="1">
    <location>
        <begin position="755"/>
        <end position="880"/>
    </location>
</feature>
<feature type="compositionally biased region" description="Polar residues" evidence="1">
    <location>
        <begin position="504"/>
        <end position="513"/>
    </location>
</feature>
<protein>
    <recommendedName>
        <fullName evidence="2">YMC020W-like alpha/beta hydrolase domain-containing protein</fullName>
    </recommendedName>
</protein>
<feature type="compositionally biased region" description="Polar residues" evidence="1">
    <location>
        <begin position="1584"/>
        <end position="1597"/>
    </location>
</feature>
<feature type="compositionally biased region" description="Low complexity" evidence="1">
    <location>
        <begin position="709"/>
        <end position="720"/>
    </location>
</feature>
<proteinExistence type="predicted"/>
<feature type="region of interest" description="Disordered" evidence="1">
    <location>
        <begin position="692"/>
        <end position="730"/>
    </location>
</feature>
<dbReference type="PANTHER" id="PTHR47349">
    <property type="entry name" value="CHROMOSOME 8, WHOLE GENOME SHOTGUN SEQUENCE"/>
    <property type="match status" value="1"/>
</dbReference>
<name>A0A9P5YLW7_9AGAR</name>
<feature type="compositionally biased region" description="Polar residues" evidence="1">
    <location>
        <begin position="1204"/>
        <end position="1214"/>
    </location>
</feature>
<dbReference type="PANTHER" id="PTHR47349:SF1">
    <property type="entry name" value="AER328WP"/>
    <property type="match status" value="1"/>
</dbReference>
<feature type="compositionally biased region" description="Polar residues" evidence="1">
    <location>
        <begin position="1162"/>
        <end position="1172"/>
    </location>
</feature>
<feature type="compositionally biased region" description="Low complexity" evidence="1">
    <location>
        <begin position="351"/>
        <end position="382"/>
    </location>
</feature>
<feature type="compositionally biased region" description="Low complexity" evidence="1">
    <location>
        <begin position="38"/>
        <end position="64"/>
    </location>
</feature>
<feature type="compositionally biased region" description="Gly residues" evidence="1">
    <location>
        <begin position="696"/>
        <end position="708"/>
    </location>
</feature>
<feature type="region of interest" description="Disordered" evidence="1">
    <location>
        <begin position="109"/>
        <end position="132"/>
    </location>
</feature>
<evidence type="ECO:0000259" key="2">
    <source>
        <dbReference type="Pfam" id="PF26147"/>
    </source>
</evidence>
<feature type="compositionally biased region" description="Polar residues" evidence="1">
    <location>
        <begin position="825"/>
        <end position="838"/>
    </location>
</feature>
<accession>A0A9P5YLW7</accession>
<dbReference type="Pfam" id="PF26147">
    <property type="entry name" value="AB_HYDROLASE_YMC0-YMC35"/>
    <property type="match status" value="2"/>
</dbReference>
<feature type="compositionally biased region" description="Basic and acidic residues" evidence="1">
    <location>
        <begin position="650"/>
        <end position="672"/>
    </location>
</feature>
<feature type="region of interest" description="Disordered" evidence="1">
    <location>
        <begin position="1581"/>
        <end position="1606"/>
    </location>
</feature>
<feature type="region of interest" description="Disordered" evidence="1">
    <location>
        <begin position="1268"/>
        <end position="1296"/>
    </location>
</feature>
<feature type="compositionally biased region" description="Polar residues" evidence="1">
    <location>
        <begin position="765"/>
        <end position="807"/>
    </location>
</feature>
<feature type="compositionally biased region" description="Basic residues" evidence="1">
    <location>
        <begin position="65"/>
        <end position="76"/>
    </location>
</feature>
<feature type="compositionally biased region" description="Basic residues" evidence="1">
    <location>
        <begin position="1381"/>
        <end position="1393"/>
    </location>
</feature>
<feature type="domain" description="YMC020W-like alpha/beta hydrolase" evidence="2">
    <location>
        <begin position="1657"/>
        <end position="1859"/>
    </location>
</feature>
<dbReference type="Proteomes" id="UP000807469">
    <property type="component" value="Unassembled WGS sequence"/>
</dbReference>
<feature type="region of interest" description="Disordered" evidence="1">
    <location>
        <begin position="1"/>
        <end position="84"/>
    </location>
</feature>
<feature type="compositionally biased region" description="Low complexity" evidence="1">
    <location>
        <begin position="565"/>
        <end position="593"/>
    </location>
</feature>
<keyword evidence="4" id="KW-1185">Reference proteome</keyword>
<dbReference type="InterPro" id="IPR058934">
    <property type="entry name" value="YMC020W-like"/>
</dbReference>
<feature type="region of interest" description="Disordered" evidence="1">
    <location>
        <begin position="218"/>
        <end position="272"/>
    </location>
</feature>
<feature type="compositionally biased region" description="Polar residues" evidence="1">
    <location>
        <begin position="392"/>
        <end position="418"/>
    </location>
</feature>
<feature type="compositionally biased region" description="Gly residues" evidence="1">
    <location>
        <begin position="721"/>
        <end position="730"/>
    </location>
</feature>
<evidence type="ECO:0000313" key="3">
    <source>
        <dbReference type="EMBL" id="KAF9472217.1"/>
    </source>
</evidence>
<feature type="compositionally biased region" description="Low complexity" evidence="1">
    <location>
        <begin position="1"/>
        <end position="20"/>
    </location>
</feature>
<feature type="compositionally biased region" description="Pro residues" evidence="1">
    <location>
        <begin position="594"/>
        <end position="609"/>
    </location>
</feature>
<feature type="compositionally biased region" description="Low complexity" evidence="1">
    <location>
        <begin position="514"/>
        <end position="534"/>
    </location>
</feature>
<feature type="compositionally biased region" description="Basic and acidic residues" evidence="1">
    <location>
        <begin position="921"/>
        <end position="947"/>
    </location>
</feature>
<dbReference type="EMBL" id="MU155563">
    <property type="protein sequence ID" value="KAF9472217.1"/>
    <property type="molecule type" value="Genomic_DNA"/>
</dbReference>
<feature type="domain" description="YMC020W-like alpha/beta hydrolase" evidence="2">
    <location>
        <begin position="1460"/>
        <end position="1580"/>
    </location>
</feature>
<feature type="compositionally biased region" description="Low complexity" evidence="1">
    <location>
        <begin position="432"/>
        <end position="454"/>
    </location>
</feature>
<feature type="compositionally biased region" description="Basic and acidic residues" evidence="1">
    <location>
        <begin position="1409"/>
        <end position="1418"/>
    </location>
</feature>
<feature type="region of interest" description="Disordered" evidence="1">
    <location>
        <begin position="328"/>
        <end position="534"/>
    </location>
</feature>
<feature type="region of interest" description="Disordered" evidence="1">
    <location>
        <begin position="565"/>
        <end position="611"/>
    </location>
</feature>
<feature type="compositionally biased region" description="Low complexity" evidence="1">
    <location>
        <begin position="228"/>
        <end position="267"/>
    </location>
</feature>
<sequence>MSGSEAASSSMATNTAASSSRITPPSPLNQGQAAEPVSTSPSATTSTTATPTHHPLHTPDTTHVPRSRRTSHRSVRSTRTLTLNPPTWRALAGAAQPVAASVSAVHVGAPSNGGVGTGTNNNDKNREGGGGMGGAAVLATRAIRDGEVRRRASVDGGIGREEVKPTEDPVPSSRAYTKNTLVKEEGQMHTRAAPRRPSLSVGMGVGVAVPVQPSTALSLESASSDDITPALTPNSTSTSTSTTPMSSAGPTPISTASTSTSPSSTPARTIKLDLPDQPLPLPLPHDVAFDRPTAQATLIHPSSSSATSTAKSGAVSWLASITRKGKNGAVNGATAQPGSEPVMTGNTSVDTTSTISTAITTTPSTTATTPTISTTSTLSTASRPITEDPPTSAASRTQAPVQVNVQPPTPAVEQSSTFEGGLPFSVFPPLPRSSASTPIPAPTSTSTMTSTPTPLVEQPTPLASTTTSKDTSTPSTSTSTPLAPAPIPDPAPTKKRSWFASPVRRSSTSTKTMTPKGSAPTSPTAPSFPPSTTISEAYTNTTIVAPTPISPPTTVLPAFIAPSPVGSGLSSSPMSTSASTPSTTTRTTLETPRAPTPPPALPKTPPPTYPLELQLDVNGPVDARAMMPPHDVGEEEADEEPPVYTASEQAARDVRVAKRKERRDMERRDREALAGAVGGVEEDAPVPDAVLETGVKEGGGNAGEGGVSGRDASASASASGERGGGTGGGGGGFMMNFPLLGRAKVLGRVASLDSLSLGGRKDPVASTSTSTVIQESGGASNGSVVTDSNITSTSSPLTSADPTSSDVSPPPITTHIRQEADPEVQANTQEHPQPQATRTDPDELVLSRSRPSYPTQSSSPEPEAGASANLGPTITSAPTTSAAPASWWDYVGWGAVLPASGAGTNANGPTMNGGEVTEVQEAAKRNEDATRLVEEEAERRRKEEDMEAERLRLEIEKEKQEENAKKIEEEAAAAAKGSELATWLSPWSWYYSSTSITTTASHTTTAEIANEDASANALPAESDATPIVDVSEEVLTSSPVEEPQLILESAPSFEVEAANSILASVSTHKSGWVSFFSSPALIGRTLGYGVGNQRAIEDVQVKRDENGVEVMELDFDEDVGTRHDAQTTSTSAGAVERGRGEDSKPVGGEIVLRPGTRAGLPVSTSSAPTTRDPSPRVASISNDKVPPIKISAEVKKEGAKLRSRGNSRVSSAASTPVRGRSPAMSDRTRTVSSGTVAAAAGTSTASAMTTTSSTTAAATTTSTMTTTTTTSTISTSATASSTISRPASPLPAKKPAPPNLVLPTWADTFGVAPRSVPPPRPPPKPVQQASTSASISTHPGVLGKTLKFMNNVLFAKDGFGAPAPLPGAPAFTPVPSASAMRKGKGKQHPHHARGMVQRTFSSGSTSSESEEKERPSLIEQDRQRRFALWGKELPKAWSIIDSVGRVDEPGVERGTEVQDTLRGCRRVVVIGVHGWFPGAMIRSVLGEPTGTSTKFANMMEQALRAFEIANDVSFDKVTKIPLEGDGTIAKRVDKLYANLQANDEWMSDLHDADAVLVATHSQGCVVSTHLLERLVRDGHIVTRTPPSSEHSNSSTPDASPIPARDHEAAVAAGSAASLDAGGGMASLAVALGLSSPPTQGDFEEDGSASSLRKRKVQRVCVLALCGIHLGPLRYLSSSTLVGPYLQYFESTAARELFEFQNTESAVSKAYVSALNTVLDYGIKILYVASLNDQVVPIYSGLFTAVSHPLILRALYIDGDAYHSSDFLSNLLVLLLRILNAGMSDSGLIAHLSEATAGSLNGVGHSTAYEEVATYSLAVQYLFMANEGAVEDVKLEVEPFNAALEQNDYEIPWSLRDVIADERVAYFFGKEIAGLRDAFREWHPKTTILRDLKRKLQPIQRLGTGFSAASGASKL</sequence>
<feature type="region of interest" description="Disordered" evidence="1">
    <location>
        <begin position="1376"/>
        <end position="1418"/>
    </location>
</feature>
<feature type="region of interest" description="Disordered" evidence="1">
    <location>
        <begin position="1120"/>
        <end position="1249"/>
    </location>
</feature>
<feature type="region of interest" description="Disordered" evidence="1">
    <location>
        <begin position="626"/>
        <end position="673"/>
    </location>
</feature>
<comment type="caution">
    <text evidence="3">The sequence shown here is derived from an EMBL/GenBank/DDBJ whole genome shotgun (WGS) entry which is preliminary data.</text>
</comment>
<feature type="compositionally biased region" description="Pro residues" evidence="1">
    <location>
        <begin position="1315"/>
        <end position="1325"/>
    </location>
</feature>
<organism evidence="3 4">
    <name type="scientific">Pholiota conissans</name>
    <dbReference type="NCBI Taxonomy" id="109636"/>
    <lineage>
        <taxon>Eukaryota</taxon>
        <taxon>Fungi</taxon>
        <taxon>Dikarya</taxon>
        <taxon>Basidiomycota</taxon>
        <taxon>Agaricomycotina</taxon>
        <taxon>Agaricomycetes</taxon>
        <taxon>Agaricomycetidae</taxon>
        <taxon>Agaricales</taxon>
        <taxon>Agaricineae</taxon>
        <taxon>Strophariaceae</taxon>
        <taxon>Pholiota</taxon>
    </lineage>
</organism>
<feature type="compositionally biased region" description="Low complexity" evidence="1">
    <location>
        <begin position="1268"/>
        <end position="1287"/>
    </location>
</feature>
<evidence type="ECO:0000256" key="1">
    <source>
        <dbReference type="SAM" id="MobiDB-lite"/>
    </source>
</evidence>
<dbReference type="OrthoDB" id="5598028at2759"/>
<feature type="compositionally biased region" description="Low complexity" evidence="1">
    <location>
        <begin position="857"/>
        <end position="880"/>
    </location>
</feature>
<feature type="compositionally biased region" description="Low complexity" evidence="1">
    <location>
        <begin position="1230"/>
        <end position="1249"/>
    </location>
</feature>
<feature type="compositionally biased region" description="Low complexity" evidence="1">
    <location>
        <begin position="464"/>
        <end position="482"/>
    </location>
</feature>
<gene>
    <name evidence="3" type="ORF">BDN70DRAFT_887238</name>
</gene>